<dbReference type="AlphaFoldDB" id="A0A4D6WMV7"/>
<reference evidence="1" key="1">
    <citation type="journal article" date="2019" name="Mol. Phylogenet. Evol.">
        <title>Morphological evolution and classification of the red algal order Ceramiales inferred using plastid phylogenomics.</title>
        <authorList>
            <person name="Diaz-Tapia P."/>
            <person name="Pasella M.M."/>
            <person name="Verbruggen H."/>
            <person name="Maggs C.A."/>
        </authorList>
    </citation>
    <scope>NUCLEOTIDE SEQUENCE</scope>
    <source>
        <strain evidence="1">PD2927</strain>
    </source>
</reference>
<organism evidence="1">
    <name type="scientific">Callithamnion tetricum</name>
    <dbReference type="NCBI Taxonomy" id="193179"/>
    <lineage>
        <taxon>Eukaryota</taxon>
        <taxon>Rhodophyta</taxon>
        <taxon>Florideophyceae</taxon>
        <taxon>Rhodymeniophycidae</taxon>
        <taxon>Ceramiales</taxon>
        <taxon>Callithamniaceae</taxon>
        <taxon>Callithamnion</taxon>
    </lineage>
</organism>
<dbReference type="EMBL" id="MK814616">
    <property type="protein sequence ID" value="QCI04987.1"/>
    <property type="molecule type" value="Genomic_DNA"/>
</dbReference>
<evidence type="ECO:0008006" key="2">
    <source>
        <dbReference type="Google" id="ProtNLM"/>
    </source>
</evidence>
<keyword evidence="1" id="KW-0934">Plastid</keyword>
<proteinExistence type="predicted"/>
<dbReference type="Gene3D" id="3.40.50.2020">
    <property type="match status" value="1"/>
</dbReference>
<evidence type="ECO:0000313" key="1">
    <source>
        <dbReference type="EMBL" id="QCI04987.1"/>
    </source>
</evidence>
<sequence>MKLNIYILSHPIIKIISNYITENNSKKNIDSYLLQEQKILGFLIFYESMRKWLNIEKLYLQNIKSVQELYIFNPQKSYFLITNFQQTYSMLEYIQQLIPQIKIYHVEKNINLNNELHNSINEKTHIVIFEKFLEENNILNYIYFLNKNCKIMITQMTILCFTCHNKILDKIGQKYPTLNIYTAKIIYN</sequence>
<gene>
    <name evidence="1" type="primary">orf188</name>
</gene>
<name>A0A4D6WMV7_9FLOR</name>
<dbReference type="InterPro" id="IPR029057">
    <property type="entry name" value="PRTase-like"/>
</dbReference>
<reference evidence="1" key="2">
    <citation type="submission" date="2019-04" db="EMBL/GenBank/DDBJ databases">
        <authorList>
            <person name="Pasella M."/>
        </authorList>
    </citation>
    <scope>NUCLEOTIDE SEQUENCE</scope>
    <source>
        <strain evidence="1">PD2927</strain>
    </source>
</reference>
<accession>A0A4D6WMV7</accession>
<protein>
    <recommendedName>
        <fullName evidence="2">Uracil phosphoribosyltransferase</fullName>
    </recommendedName>
</protein>
<geneLocation type="plastid" evidence="1"/>